<feature type="compositionally biased region" description="Low complexity" evidence="19">
    <location>
        <begin position="242"/>
        <end position="269"/>
    </location>
</feature>
<feature type="compositionally biased region" description="Polar residues" evidence="19">
    <location>
        <begin position="270"/>
        <end position="288"/>
    </location>
</feature>
<comment type="subcellular location">
    <subcellularLocation>
        <location evidence="1">Nucleus</location>
        <location evidence="1">Nucleolus</location>
    </subcellularLocation>
</comment>
<dbReference type="GO" id="GO:0000122">
    <property type="term" value="P:negative regulation of transcription by RNA polymerase II"/>
    <property type="evidence" value="ECO:0007669"/>
    <property type="project" value="TreeGrafter"/>
</dbReference>
<feature type="compositionally biased region" description="Low complexity" evidence="19">
    <location>
        <begin position="917"/>
        <end position="927"/>
    </location>
</feature>
<evidence type="ECO:0000256" key="7">
    <source>
        <dbReference type="ARBA" id="ARBA00022990"/>
    </source>
</evidence>
<dbReference type="GO" id="GO:0048511">
    <property type="term" value="P:rhythmic process"/>
    <property type="evidence" value="ECO:0007669"/>
    <property type="project" value="UniProtKB-KW"/>
</dbReference>
<dbReference type="GO" id="GO:0003714">
    <property type="term" value="F:transcription corepressor activity"/>
    <property type="evidence" value="ECO:0007669"/>
    <property type="project" value="InterPro"/>
</dbReference>
<evidence type="ECO:0000256" key="19">
    <source>
        <dbReference type="SAM" id="MobiDB-lite"/>
    </source>
</evidence>
<comment type="subunit">
    <text evidence="14">Interacts with ARID4B, BRMS1L, HCFC1, HDAC1, HDAC2, MXI1, SAP30L, SAP130, SFPQ and TOPORS. Interacts with OGT (via TPRs 1-6); the interaction mediates transcriptional repression in parallel with histone deacetylase. Interacts with BAZ2A, MXD1, MXD3, MXD4, MBD2, DACH1, NCOR1, NR4A2, REST, RLIM, SAP30, SETDB1, SMYD2, and SUDS3. Interacts with PHF12 in a complex composed of HDAC1, PHF12 and SAP30. Interacts with TET1; the interaction recruits SIN3A to gene promoters. The large PER complex involved in the histone deacetylation is composed of at least HDAC1, PER2, SFPQ and SIN3A. Interacts with KLF11. Interacts with PPHLN1. Found in a complex with YY1, GON4L and HDAC1. Interacts (via PAH2) with FOXK1. Interacts with FOXK2. Found in a complex composed of at least SINHCAF, SIN3A, HDAC1, SAP30, RBBP4, OGT and TET1. Interacts with SINHCAF. Interacts with SPHK2.</text>
</comment>
<dbReference type="PROSITE" id="PS51477">
    <property type="entry name" value="PAH"/>
    <property type="match status" value="3"/>
</dbReference>
<feature type="domain" description="Histone deacetylase interacting" evidence="20">
    <location>
        <begin position="563"/>
        <end position="663"/>
    </location>
</feature>
<proteinExistence type="predicted"/>
<evidence type="ECO:0000256" key="15">
    <source>
        <dbReference type="ARBA" id="ARBA00068512"/>
    </source>
</evidence>
<evidence type="ECO:0000256" key="6">
    <source>
        <dbReference type="ARBA" id="ARBA00022843"/>
    </source>
</evidence>
<dbReference type="Pfam" id="PF16879">
    <property type="entry name" value="Sin3a_C"/>
    <property type="match status" value="1"/>
</dbReference>
<dbReference type="GO" id="GO:0005730">
    <property type="term" value="C:nucleolus"/>
    <property type="evidence" value="ECO:0007669"/>
    <property type="project" value="UniProtKB-SubCell"/>
</dbReference>
<evidence type="ECO:0000256" key="1">
    <source>
        <dbReference type="ARBA" id="ARBA00004604"/>
    </source>
</evidence>
<evidence type="ECO:0000256" key="17">
    <source>
        <dbReference type="ARBA" id="ARBA00081271"/>
    </source>
</evidence>
<evidence type="ECO:0000256" key="10">
    <source>
        <dbReference type="ARBA" id="ARBA00023108"/>
    </source>
</evidence>
<gene>
    <name evidence="21" type="primary">SIN3B</name>
</gene>
<dbReference type="Pfam" id="PF08295">
    <property type="entry name" value="Sin3_corepress"/>
    <property type="match status" value="1"/>
</dbReference>
<dbReference type="PANTHER" id="PTHR12346:SF1">
    <property type="entry name" value="PAIRED AMPHIPATHIC HELIX PROTEIN SIN3B"/>
    <property type="match status" value="1"/>
</dbReference>
<evidence type="ECO:0000256" key="14">
    <source>
        <dbReference type="ARBA" id="ARBA00061761"/>
    </source>
</evidence>
<evidence type="ECO:0000256" key="16">
    <source>
        <dbReference type="ARBA" id="ARBA00075105"/>
    </source>
</evidence>
<keyword evidence="5" id="KW-0677">Repeat</keyword>
<feature type="region of interest" description="Disordered" evidence="19">
    <location>
        <begin position="224"/>
        <end position="324"/>
    </location>
</feature>
<feature type="region of interest" description="Disordered" evidence="19">
    <location>
        <begin position="771"/>
        <end position="799"/>
    </location>
</feature>
<evidence type="ECO:0000256" key="12">
    <source>
        <dbReference type="ARBA" id="ARBA00023242"/>
    </source>
</evidence>
<reference evidence="21" key="2">
    <citation type="submission" date="2016-06" db="EMBL/GenBank/DDBJ databases">
        <title>The genome of a short-lived fish provides insights into sex chromosome evolution and the genetic control of aging.</title>
        <authorList>
            <person name="Reichwald K."/>
            <person name="Felder M."/>
            <person name="Petzold A."/>
            <person name="Koch P."/>
            <person name="Groth M."/>
            <person name="Platzer M."/>
        </authorList>
    </citation>
    <scope>NUCLEOTIDE SEQUENCE</scope>
    <source>
        <tissue evidence="21">Brain</tissue>
    </source>
</reference>
<evidence type="ECO:0000256" key="5">
    <source>
        <dbReference type="ARBA" id="ARBA00022737"/>
    </source>
</evidence>
<comment type="function">
    <text evidence="13">Acts as a transcriptional repressor. Corepressor for REST. Interacts with MXI1 to repress MYC responsive genes and antagonize MYC oncogenic activities. Also interacts with MXD1-MAX heterodimers to repress transcription by tethering SIN3A to DNA. Acts cooperatively with OGT to repress transcription in parallel with histone deacetylation. Involved in the control of the circadian rhythms. Required for the transcriptional repression of circadian target genes, such as PER1, mediated by the large PER complex through histone deacetylation. Cooperates with FOXK1 to regulate cell cycle progression probably by repressing cell cycle inhibitor genes expression. Required for cortical neuron differentiation and callosal axon elongation.</text>
</comment>
<dbReference type="InterPro" id="IPR003822">
    <property type="entry name" value="PAH"/>
</dbReference>
<dbReference type="FunFam" id="1.20.1160.11:FF:000001">
    <property type="entry name" value="Paired amphipathic helix protein Sin3"/>
    <property type="match status" value="1"/>
</dbReference>
<dbReference type="Pfam" id="PF02671">
    <property type="entry name" value="PAH"/>
    <property type="match status" value="3"/>
</dbReference>
<feature type="region of interest" description="Disordered" evidence="19">
    <location>
        <begin position="1"/>
        <end position="27"/>
    </location>
</feature>
<evidence type="ECO:0000256" key="4">
    <source>
        <dbReference type="ARBA" id="ARBA00022553"/>
    </source>
</evidence>
<keyword evidence="7" id="KW-0007">Acetylation</keyword>
<feature type="compositionally biased region" description="Acidic residues" evidence="19">
    <location>
        <begin position="856"/>
        <end position="870"/>
    </location>
</feature>
<dbReference type="EMBL" id="HAEC01000449">
    <property type="protein sequence ID" value="SBQ68526.1"/>
    <property type="molecule type" value="Transcribed_RNA"/>
</dbReference>
<dbReference type="FunFam" id="1.20.1160.11:FF:000004">
    <property type="entry name" value="Paired amphipathic helix protein Sin3a"/>
    <property type="match status" value="1"/>
</dbReference>
<evidence type="ECO:0000313" key="21">
    <source>
        <dbReference type="EMBL" id="SBQ68526.1"/>
    </source>
</evidence>
<keyword evidence="11" id="KW-0804">Transcription</keyword>
<dbReference type="FunFam" id="1.20.1160.11:FF:000002">
    <property type="entry name" value="Paired amphipathic helix protein SIN3"/>
    <property type="match status" value="1"/>
</dbReference>
<organism evidence="21">
    <name type="scientific">Nothobranchius korthausae</name>
    <dbReference type="NCBI Taxonomy" id="1143690"/>
    <lineage>
        <taxon>Eukaryota</taxon>
        <taxon>Metazoa</taxon>
        <taxon>Chordata</taxon>
        <taxon>Craniata</taxon>
        <taxon>Vertebrata</taxon>
        <taxon>Euteleostomi</taxon>
        <taxon>Actinopterygii</taxon>
        <taxon>Neopterygii</taxon>
        <taxon>Teleostei</taxon>
        <taxon>Neoteleostei</taxon>
        <taxon>Acanthomorphata</taxon>
        <taxon>Ovalentaria</taxon>
        <taxon>Atherinomorphae</taxon>
        <taxon>Cyprinodontiformes</taxon>
        <taxon>Nothobranchiidae</taxon>
        <taxon>Nothobranchius</taxon>
    </lineage>
</organism>
<evidence type="ECO:0000256" key="8">
    <source>
        <dbReference type="ARBA" id="ARBA00023015"/>
    </source>
</evidence>
<dbReference type="InterPro" id="IPR013194">
    <property type="entry name" value="HDAC_interact_dom"/>
</dbReference>
<evidence type="ECO:0000256" key="2">
    <source>
        <dbReference type="ARBA" id="ARBA00022491"/>
    </source>
</evidence>
<feature type="compositionally biased region" description="Low complexity" evidence="19">
    <location>
        <begin position="876"/>
        <end position="885"/>
    </location>
</feature>
<dbReference type="Gene3D" id="1.20.1160.11">
    <property type="entry name" value="Paired amphipathic helix"/>
    <property type="match status" value="3"/>
</dbReference>
<dbReference type="PANTHER" id="PTHR12346">
    <property type="entry name" value="SIN3B-RELATED"/>
    <property type="match status" value="1"/>
</dbReference>
<dbReference type="SUPFAM" id="SSF47762">
    <property type="entry name" value="PAH2 domain"/>
    <property type="match status" value="3"/>
</dbReference>
<keyword evidence="6" id="KW-0832">Ubl conjugation</keyword>
<dbReference type="GO" id="GO:0070822">
    <property type="term" value="C:Sin3-type complex"/>
    <property type="evidence" value="ECO:0007669"/>
    <property type="project" value="TreeGrafter"/>
</dbReference>
<evidence type="ECO:0000256" key="3">
    <source>
        <dbReference type="ARBA" id="ARBA00022499"/>
    </source>
</evidence>
<feature type="region of interest" description="Disordered" evidence="19">
    <location>
        <begin position="855"/>
        <end position="976"/>
    </location>
</feature>
<dbReference type="GO" id="GO:0061629">
    <property type="term" value="F:RNA polymerase II-specific DNA-binding transcription factor binding"/>
    <property type="evidence" value="ECO:0007669"/>
    <property type="project" value="UniProtKB-ARBA"/>
</dbReference>
<evidence type="ECO:0000259" key="20">
    <source>
        <dbReference type="SMART" id="SM00761"/>
    </source>
</evidence>
<keyword evidence="10" id="KW-0090">Biological rhythms</keyword>
<reference evidence="21" key="1">
    <citation type="submission" date="2016-05" db="EMBL/GenBank/DDBJ databases">
        <authorList>
            <person name="Lavstsen T."/>
            <person name="Jespersen J.S."/>
        </authorList>
    </citation>
    <scope>NUCLEOTIDE SEQUENCE</scope>
    <source>
        <tissue evidence="21">Brain</tissue>
    </source>
</reference>
<keyword evidence="4" id="KW-0597">Phosphoprotein</keyword>
<dbReference type="InterPro" id="IPR031693">
    <property type="entry name" value="Sin3_C"/>
</dbReference>
<keyword evidence="2" id="KW-0678">Repressor</keyword>
<keyword evidence="9" id="KW-0175">Coiled coil</keyword>
<evidence type="ECO:0000256" key="11">
    <source>
        <dbReference type="ARBA" id="ARBA00023163"/>
    </source>
</evidence>
<dbReference type="SMART" id="SM00761">
    <property type="entry name" value="HDAC_interact"/>
    <property type="match status" value="1"/>
</dbReference>
<evidence type="ECO:0000256" key="13">
    <source>
        <dbReference type="ARBA" id="ARBA00056268"/>
    </source>
</evidence>
<dbReference type="InterPro" id="IPR036600">
    <property type="entry name" value="PAH_sf"/>
</dbReference>
<protein>
    <recommendedName>
        <fullName evidence="15">Paired amphipathic helix protein Sin3a</fullName>
    </recommendedName>
    <alternativeName>
        <fullName evidence="16">Histone deacetylase complex subunit Sin3a</fullName>
    </alternativeName>
    <alternativeName>
        <fullName evidence="17">Transcriptional corepressor Sin3a</fullName>
    </alternativeName>
</protein>
<feature type="compositionally biased region" description="Polar residues" evidence="19">
    <location>
        <begin position="224"/>
        <end position="234"/>
    </location>
</feature>
<keyword evidence="8" id="KW-0805">Transcription regulation</keyword>
<sequence length="1387" mass="156922">MKRRAEDQEPIFAPQQQQPRRPPVQGVAESFQHRALALAPNVIEKPAENMQPSTGIQYSLPQGYQVPTMPQSTSGHGHNSTAPHITPHAHSLAVQPQVPAVVQGHVHPPAPITSAQGQQQQQFQRLKVEDALSYLDQVKLQFGNQPQVYNDFLDIMKEFKSQSIDTPGVINRVSQLFKGHPDLIMGFNTFLPPGYKIEVQTNDLVNVTTPGQIHYITPQGISVQNIPASGAPSQLPTHHQHQTLPQTGPHTTTTTTTTATPPLATQPALNKTSKPVQSPAHTPTSQPNPSIPAYASPRSPSVQPNTPVSSTPSSGPPPQNNQPVEFNHAINYVNKIKNRFQGQPDIYKAFLEILHTYQKEQRNAKEAGGNYTPALTEQEVYTQVARLFKNQEDLLSEFGQFLPDAKRSLFTGSSLTGGKEQVKKSEEEDMINKQNKKRPRPILMHMSPLLKKKMRYSCTKDQSFASVGKHGVLREFSFFDKVRRLFKSQEVYENFLRCIALFNQEVVSGAELLQLVTPFLGKFPELYTQFKSFLGDKELSHAVSGLSDRYMEGGGGREVDYASCKRLGSSYRALPKTYQQPKCSGRTALCKEVLNDTWVSFPSWSEDSTFVSSKKTPYEEQLHRCEDERFELDVVLETNLATIRVLESVQKKLSRLSPEDQDRFRLDDCLGGTSEVIQRRAVYRIYGDKAPEIIEGLKRSPATAVPVVLKRLKAKEEEWREAQQGFNKIWREQYEKAYLKSLDHQGVNFKQNDMKALRSKSLLNEIESIYDERQEQSTEEGGVGHQGRNSSGSTSSSEPHMMFTYEDKQILEDAASLIIYHVKRQPTIHKDDKDHIKRIIQHFVPDLFFARRGELSDTEEWTDEEAEPEEGGERGGAAPSVAVGAAVGGNGNSDNSSGGVVATGSQTQPQVALTHPLQQQQQLQQQLNGETRRQRCSPSQPGETEPSAIPGDMSQPAGTTAPTPGSLPMETGSGVAGEKVDLRDPEAEHQKELDGVYNLFFVNNNWYFFLRLHQTLCSRLLRVYRQAEQQLLEHRAEQSRERLLMAEGRREKACDLAMELRLKQPSEVELEEYYPAFLDMVRSLLDGNLDSTQYEDTLREMFTIHAYIGFTIDKVIHNIIRQLQHLVSDEVCLQVVDIYLGERKRGAAGGNLSSRCVRAAWETSYQWKSERIMAEENCFKVMFIQNKGQVTMTVELLDTEEAQADDPLDVQCLSSYMEQFVGTESSLCSQADGYFFKPVFLPRNLRRFRRWQVRQVEAMRCRREWHRQLAVENAGSLDCRFKLNTHKMVFVMNSEDYMYRRGALVKARKSQHRVASNQHERFDKWHQGWLSTHVAASAERSVQNWLMGEEEEDFIPCKTTCMSTEVKGQTVNRYQVHYSSSKAPSSP</sequence>
<feature type="compositionally biased region" description="Low complexity" evidence="19">
    <location>
        <begin position="892"/>
        <end position="902"/>
    </location>
</feature>
<evidence type="ECO:0000256" key="18">
    <source>
        <dbReference type="PROSITE-ProRule" id="PRU00810"/>
    </source>
</evidence>
<evidence type="ECO:0000256" key="9">
    <source>
        <dbReference type="ARBA" id="ARBA00023054"/>
    </source>
</evidence>
<feature type="compositionally biased region" description="Low complexity" evidence="19">
    <location>
        <begin position="299"/>
        <end position="313"/>
    </location>
</feature>
<keyword evidence="12 18" id="KW-0539">Nucleus</keyword>
<keyword evidence="3" id="KW-1017">Isopeptide bond</keyword>
<feature type="region of interest" description="Disordered" evidence="19">
    <location>
        <begin position="412"/>
        <end position="438"/>
    </location>
</feature>
<accession>A0A1A8GBV9</accession>
<dbReference type="InterPro" id="IPR039774">
    <property type="entry name" value="Sin3-like"/>
</dbReference>
<name>A0A1A8GBV9_9TELE</name>